<gene>
    <name evidence="2" type="ORF">AAE3_LOCUS6304</name>
</gene>
<dbReference type="EMBL" id="CACVBS010000042">
    <property type="protein sequence ID" value="CAA7263972.1"/>
    <property type="molecule type" value="Genomic_DNA"/>
</dbReference>
<dbReference type="Proteomes" id="UP000467700">
    <property type="component" value="Unassembled WGS sequence"/>
</dbReference>
<feature type="chain" id="PRO_5035871989" description="Protein kinase domain-containing protein" evidence="1">
    <location>
        <begin position="21"/>
        <end position="116"/>
    </location>
</feature>
<organism evidence="2 3">
    <name type="scientific">Cyclocybe aegerita</name>
    <name type="common">Black poplar mushroom</name>
    <name type="synonym">Agrocybe aegerita</name>
    <dbReference type="NCBI Taxonomy" id="1973307"/>
    <lineage>
        <taxon>Eukaryota</taxon>
        <taxon>Fungi</taxon>
        <taxon>Dikarya</taxon>
        <taxon>Basidiomycota</taxon>
        <taxon>Agaricomycotina</taxon>
        <taxon>Agaricomycetes</taxon>
        <taxon>Agaricomycetidae</taxon>
        <taxon>Agaricales</taxon>
        <taxon>Agaricineae</taxon>
        <taxon>Bolbitiaceae</taxon>
        <taxon>Cyclocybe</taxon>
    </lineage>
</organism>
<protein>
    <recommendedName>
        <fullName evidence="4">Protein kinase domain-containing protein</fullName>
    </recommendedName>
</protein>
<reference evidence="2 3" key="1">
    <citation type="submission" date="2020-01" db="EMBL/GenBank/DDBJ databases">
        <authorList>
            <person name="Gupta K D."/>
        </authorList>
    </citation>
    <scope>NUCLEOTIDE SEQUENCE [LARGE SCALE GENOMIC DNA]</scope>
</reference>
<comment type="caution">
    <text evidence="2">The sequence shown here is derived from an EMBL/GenBank/DDBJ whole genome shotgun (WGS) entry which is preliminary data.</text>
</comment>
<evidence type="ECO:0000313" key="2">
    <source>
        <dbReference type="EMBL" id="CAA7263972.1"/>
    </source>
</evidence>
<dbReference type="PROSITE" id="PS51257">
    <property type="entry name" value="PROKAR_LIPOPROTEIN"/>
    <property type="match status" value="1"/>
</dbReference>
<evidence type="ECO:0000313" key="3">
    <source>
        <dbReference type="Proteomes" id="UP000467700"/>
    </source>
</evidence>
<keyword evidence="1" id="KW-0732">Signal</keyword>
<name>A0A8S0WRY3_CYCAE</name>
<evidence type="ECO:0008006" key="4">
    <source>
        <dbReference type="Google" id="ProtNLM"/>
    </source>
</evidence>
<feature type="signal peptide" evidence="1">
    <location>
        <begin position="1"/>
        <end position="20"/>
    </location>
</feature>
<accession>A0A8S0WRY3</accession>
<keyword evidence="3" id="KW-1185">Reference proteome</keyword>
<dbReference type="AlphaFoldDB" id="A0A8S0WRY3"/>
<evidence type="ECO:0000256" key="1">
    <source>
        <dbReference type="SAM" id="SignalP"/>
    </source>
</evidence>
<sequence length="116" mass="12954">MVTKRHVGTWMTQFLPPSWCGSFLVVGSCVDSTVTLQHKTGAGSTGCVYGAKLDVYGQNPLSYAIKTVEKGGSDVTNRISRLNQETKVYQVLGQETNKLTWCRAAMVYMKQMQLWR</sequence>
<proteinExistence type="predicted"/>